<organism evidence="8">
    <name type="scientific">Enterobacter mori</name>
    <dbReference type="NCBI Taxonomy" id="539813"/>
    <lineage>
        <taxon>Bacteria</taxon>
        <taxon>Pseudomonadati</taxon>
        <taxon>Pseudomonadota</taxon>
        <taxon>Gammaproteobacteria</taxon>
        <taxon>Enterobacterales</taxon>
        <taxon>Enterobacteriaceae</taxon>
        <taxon>Enterobacter</taxon>
    </lineage>
</organism>
<dbReference type="InterPro" id="IPR016152">
    <property type="entry name" value="PTrfase/Anion_transptr"/>
</dbReference>
<dbReference type="Gene3D" id="3.40.930.10">
    <property type="entry name" value="Mannitol-specific EII, Chain A"/>
    <property type="match status" value="1"/>
</dbReference>
<evidence type="ECO:0000256" key="6">
    <source>
        <dbReference type="SAM" id="Phobius"/>
    </source>
</evidence>
<dbReference type="SUPFAM" id="SSF55804">
    <property type="entry name" value="Phoshotransferase/anion transport protein"/>
    <property type="match status" value="1"/>
</dbReference>
<keyword evidence="6" id="KW-0472">Membrane</keyword>
<feature type="transmembrane region" description="Helical" evidence="6">
    <location>
        <begin position="169"/>
        <end position="190"/>
    </location>
</feature>
<dbReference type="PROSITE" id="PS00372">
    <property type="entry name" value="PTS_EIIA_TYPE_2_HIS"/>
    <property type="match status" value="1"/>
</dbReference>
<dbReference type="EMBL" id="CP061801">
    <property type="protein sequence ID" value="QPK01063.1"/>
    <property type="molecule type" value="Genomic_DNA"/>
</dbReference>
<dbReference type="PROSITE" id="PS51094">
    <property type="entry name" value="PTS_EIIA_TYPE_2"/>
    <property type="match status" value="1"/>
</dbReference>
<dbReference type="CDD" id="cd00211">
    <property type="entry name" value="PTS_IIA_fru"/>
    <property type="match status" value="1"/>
</dbReference>
<keyword evidence="3 8" id="KW-0762">Sugar transport</keyword>
<dbReference type="InterPro" id="IPR004715">
    <property type="entry name" value="PTS_IIA_fruc"/>
</dbReference>
<sequence length="193" mass="20721">MNLLTLTHADFIFINPEPRTPEALIRHMSDSLARRGVIHDKHAFIDSVLHRESEGPTALGEELAVPHGKSESVAQAAFCVALFEEPITWPGLEGDEKVRMVFLLAIPSREAGSTHMQLLTTLTTSLTDDETRSNLLAASTREEVLSILGSEEEAPVPPAMPAAPANNPLVPVILGIITAVALINAGLSWAGHL</sequence>
<keyword evidence="6" id="KW-0812">Transmembrane</keyword>
<evidence type="ECO:0000259" key="7">
    <source>
        <dbReference type="PROSITE" id="PS51094"/>
    </source>
</evidence>
<keyword evidence="5" id="KW-0598">Phosphotransferase system</keyword>
<protein>
    <submittedName>
        <fullName evidence="8">PTS sugar transporter subunit IIA</fullName>
    </submittedName>
</protein>
<dbReference type="GO" id="GO:0009401">
    <property type="term" value="P:phosphoenolpyruvate-dependent sugar phosphotransferase system"/>
    <property type="evidence" value="ECO:0007669"/>
    <property type="project" value="UniProtKB-KW"/>
</dbReference>
<dbReference type="GO" id="GO:0016020">
    <property type="term" value="C:membrane"/>
    <property type="evidence" value="ECO:0007669"/>
    <property type="project" value="InterPro"/>
</dbReference>
<keyword evidence="4" id="KW-0808">Transferase</keyword>
<dbReference type="GO" id="GO:0008982">
    <property type="term" value="F:protein-N(PI)-phosphohistidine-sugar phosphotransferase activity"/>
    <property type="evidence" value="ECO:0007669"/>
    <property type="project" value="InterPro"/>
</dbReference>
<dbReference type="PANTHER" id="PTHR47738">
    <property type="entry name" value="PTS SYSTEM FRUCTOSE-LIKE EIIA COMPONENT-RELATED"/>
    <property type="match status" value="1"/>
</dbReference>
<evidence type="ECO:0000256" key="1">
    <source>
        <dbReference type="ARBA" id="ARBA00022448"/>
    </source>
</evidence>
<dbReference type="Pfam" id="PF00359">
    <property type="entry name" value="PTS_EIIA_2"/>
    <property type="match status" value="1"/>
</dbReference>
<evidence type="ECO:0000256" key="3">
    <source>
        <dbReference type="ARBA" id="ARBA00022597"/>
    </source>
</evidence>
<dbReference type="InterPro" id="IPR002178">
    <property type="entry name" value="PTS_EIIA_type-2_dom"/>
</dbReference>
<name>A0A7T0DX55_9ENTR</name>
<keyword evidence="6" id="KW-1133">Transmembrane helix</keyword>
<dbReference type="NCBIfam" id="TIGR00848">
    <property type="entry name" value="fruA"/>
    <property type="match status" value="1"/>
</dbReference>
<accession>A0A7T0DX55</accession>
<evidence type="ECO:0000256" key="2">
    <source>
        <dbReference type="ARBA" id="ARBA00022553"/>
    </source>
</evidence>
<keyword evidence="1" id="KW-0813">Transport</keyword>
<feature type="domain" description="PTS EIIA type-2" evidence="7">
    <location>
        <begin position="5"/>
        <end position="151"/>
    </location>
</feature>
<evidence type="ECO:0000256" key="4">
    <source>
        <dbReference type="ARBA" id="ARBA00022679"/>
    </source>
</evidence>
<dbReference type="PANTHER" id="PTHR47738:SF2">
    <property type="entry name" value="PTS SYSTEM FRUCTOSE-LIKE EIIA COMPONENT"/>
    <property type="match status" value="1"/>
</dbReference>
<dbReference type="InterPro" id="IPR051541">
    <property type="entry name" value="PTS_SugarTrans_NitroReg"/>
</dbReference>
<gene>
    <name evidence="8" type="ORF">IDM36_02655</name>
</gene>
<reference evidence="8" key="1">
    <citation type="submission" date="2020-09" db="EMBL/GenBank/DDBJ databases">
        <title>First Report of a novel Colistin-Resistant species of Enterobacter cloacae complex Producing MCR-5 isolated from hospital sewage water.</title>
        <authorList>
            <person name="Zhou K."/>
        </authorList>
    </citation>
    <scope>NUCLEOTIDE SEQUENCE [LARGE SCALE GENOMIC DNA]</scope>
    <source>
        <strain evidence="8">HSW1412</strain>
    </source>
</reference>
<dbReference type="AlphaFoldDB" id="A0A7T0DX55"/>
<proteinExistence type="predicted"/>
<keyword evidence="2" id="KW-0597">Phosphoprotein</keyword>
<evidence type="ECO:0000313" key="8">
    <source>
        <dbReference type="EMBL" id="QPK01063.1"/>
    </source>
</evidence>
<evidence type="ECO:0000256" key="5">
    <source>
        <dbReference type="ARBA" id="ARBA00022683"/>
    </source>
</evidence>